<keyword evidence="1" id="KW-1133">Transmembrane helix</keyword>
<dbReference type="OrthoDB" id="7777992at2"/>
<sequence length="96" mass="10990">MLKPIILFIISLLWLMPARIFFGYGTGEIIAAYVYPVTGVRDRFGEERELFAELYGIMFVSGFLYPASVALAIFRLIRVIAIGKYDENSIVRYDLD</sequence>
<accession>A0A1J6I6X6</accession>
<dbReference type="Proteomes" id="UP000182985">
    <property type="component" value="Unassembled WGS sequence"/>
</dbReference>
<keyword evidence="3" id="KW-1185">Reference proteome</keyword>
<evidence type="ECO:0000256" key="1">
    <source>
        <dbReference type="SAM" id="Phobius"/>
    </source>
</evidence>
<protein>
    <submittedName>
        <fullName evidence="2">Uncharacterized protein</fullName>
    </submittedName>
</protein>
<organism evidence="2 3">
    <name type="scientific">Brucella cytisi</name>
    <dbReference type="NCBI Taxonomy" id="407152"/>
    <lineage>
        <taxon>Bacteria</taxon>
        <taxon>Pseudomonadati</taxon>
        <taxon>Pseudomonadota</taxon>
        <taxon>Alphaproteobacteria</taxon>
        <taxon>Hyphomicrobiales</taxon>
        <taxon>Brucellaceae</taxon>
        <taxon>Brucella/Ochrobactrum group</taxon>
        <taxon>Brucella</taxon>
    </lineage>
</organism>
<reference evidence="2 3" key="1">
    <citation type="submission" date="2016-10" db="EMBL/GenBank/DDBJ databases">
        <title>The Draft Genome Sequence of the Potato Rhizosphere Bacteria Ochrobactrum sp. IPA7.2.</title>
        <authorList>
            <person name="Gogoleva N.E."/>
            <person name="Khlopko Y.A."/>
            <person name="Burygin G.L."/>
            <person name="Plotnikov A.O."/>
        </authorList>
    </citation>
    <scope>NUCLEOTIDE SEQUENCE [LARGE SCALE GENOMIC DNA]</scope>
    <source>
        <strain evidence="2 3">IPA7.2</strain>
    </source>
</reference>
<keyword evidence="1" id="KW-0812">Transmembrane</keyword>
<gene>
    <name evidence="2" type="ORF">BLA27_09690</name>
</gene>
<proteinExistence type="predicted"/>
<dbReference type="AlphaFoldDB" id="A0A1J6I6X6"/>
<comment type="caution">
    <text evidence="2">The sequence shown here is derived from an EMBL/GenBank/DDBJ whole genome shotgun (WGS) entry which is preliminary data.</text>
</comment>
<evidence type="ECO:0000313" key="3">
    <source>
        <dbReference type="Proteomes" id="UP000182985"/>
    </source>
</evidence>
<dbReference type="EMBL" id="MOEC01000008">
    <property type="protein sequence ID" value="OIS93582.1"/>
    <property type="molecule type" value="Genomic_DNA"/>
</dbReference>
<dbReference type="RefSeq" id="WP_071631564.1">
    <property type="nucleotide sequence ID" value="NZ_MOEC01000008.1"/>
</dbReference>
<feature type="transmembrane region" description="Helical" evidence="1">
    <location>
        <begin position="54"/>
        <end position="74"/>
    </location>
</feature>
<evidence type="ECO:0000313" key="2">
    <source>
        <dbReference type="EMBL" id="OIS93582.1"/>
    </source>
</evidence>
<keyword evidence="1" id="KW-0472">Membrane</keyword>
<name>A0A1J6I6X6_9HYPH</name>